<dbReference type="HOGENOM" id="CLU_1124661_0_0_1"/>
<accession>A0A0D0CH19</accession>
<dbReference type="AlphaFoldDB" id="A0A0D0CH19"/>
<protein>
    <submittedName>
        <fullName evidence="1">Uncharacterized protein</fullName>
    </submittedName>
</protein>
<evidence type="ECO:0000313" key="1">
    <source>
        <dbReference type="EMBL" id="KIK54263.1"/>
    </source>
</evidence>
<reference evidence="1 2" key="1">
    <citation type="submission" date="2014-04" db="EMBL/GenBank/DDBJ databases">
        <title>Evolutionary Origins and Diversification of the Mycorrhizal Mutualists.</title>
        <authorList>
            <consortium name="DOE Joint Genome Institute"/>
            <consortium name="Mycorrhizal Genomics Consortium"/>
            <person name="Kohler A."/>
            <person name="Kuo A."/>
            <person name="Nagy L.G."/>
            <person name="Floudas D."/>
            <person name="Copeland A."/>
            <person name="Barry K.W."/>
            <person name="Cichocki N."/>
            <person name="Veneault-Fourrey C."/>
            <person name="LaButti K."/>
            <person name="Lindquist E.A."/>
            <person name="Lipzen A."/>
            <person name="Lundell T."/>
            <person name="Morin E."/>
            <person name="Murat C."/>
            <person name="Riley R."/>
            <person name="Ohm R."/>
            <person name="Sun H."/>
            <person name="Tunlid A."/>
            <person name="Henrissat B."/>
            <person name="Grigoriev I.V."/>
            <person name="Hibbett D.S."/>
            <person name="Martin F."/>
        </authorList>
    </citation>
    <scope>NUCLEOTIDE SEQUENCE [LARGE SCALE GENOMIC DNA]</scope>
    <source>
        <strain evidence="1 2">FD-317 M1</strain>
    </source>
</reference>
<evidence type="ECO:0000313" key="2">
    <source>
        <dbReference type="Proteomes" id="UP000053593"/>
    </source>
</evidence>
<organism evidence="1 2">
    <name type="scientific">Collybiopsis luxurians FD-317 M1</name>
    <dbReference type="NCBI Taxonomy" id="944289"/>
    <lineage>
        <taxon>Eukaryota</taxon>
        <taxon>Fungi</taxon>
        <taxon>Dikarya</taxon>
        <taxon>Basidiomycota</taxon>
        <taxon>Agaricomycotina</taxon>
        <taxon>Agaricomycetes</taxon>
        <taxon>Agaricomycetidae</taxon>
        <taxon>Agaricales</taxon>
        <taxon>Marasmiineae</taxon>
        <taxon>Omphalotaceae</taxon>
        <taxon>Collybiopsis</taxon>
        <taxon>Collybiopsis luxurians</taxon>
    </lineage>
</organism>
<name>A0A0D0CH19_9AGAR</name>
<proteinExistence type="predicted"/>
<dbReference type="Proteomes" id="UP000053593">
    <property type="component" value="Unassembled WGS sequence"/>
</dbReference>
<gene>
    <name evidence="1" type="ORF">GYMLUDRAFT_916708</name>
</gene>
<dbReference type="EMBL" id="KN834818">
    <property type="protein sequence ID" value="KIK54263.1"/>
    <property type="molecule type" value="Genomic_DNA"/>
</dbReference>
<sequence length="247" mass="27660">MCRFPMFNPECRRRHVHLSDLDIAGVYKIGGSDIEPNGGQFVIRPFLSLSSAHRATFQWRYCSIWLAGVSSALSTTLPVFATVSSSSFTTTFPGLGNLTHWNRISLCVATWPGTGAPKIALSGRTFDLVDAEALADGSSPNVLSVAKFRCNSRRLTISFRYDVRVQMIFFGCCSFNPSSRRFKFCPSMPFTRHLISQPSVLHCPFSFWHCSPKILAPPSSTLPTTLMHLQFILRSGRFCFCKLCIWI</sequence>
<keyword evidence="2" id="KW-1185">Reference proteome</keyword>